<keyword evidence="5" id="KW-0560">Oxidoreductase</keyword>
<evidence type="ECO:0000256" key="1">
    <source>
        <dbReference type="ARBA" id="ARBA00001974"/>
    </source>
</evidence>
<dbReference type="InterPro" id="IPR050416">
    <property type="entry name" value="FAD-linked_Oxidoreductase"/>
</dbReference>
<dbReference type="Proteomes" id="UP000006727">
    <property type="component" value="Chromosome 21"/>
</dbReference>
<dbReference type="GO" id="GO:0016491">
    <property type="term" value="F:oxidoreductase activity"/>
    <property type="evidence" value="ECO:0007669"/>
    <property type="project" value="UniProtKB-KW"/>
</dbReference>
<evidence type="ECO:0000256" key="3">
    <source>
        <dbReference type="ARBA" id="ARBA00022630"/>
    </source>
</evidence>
<dbReference type="InterPro" id="IPR016169">
    <property type="entry name" value="FAD-bd_PCMH_sub2"/>
</dbReference>
<organism evidence="6">
    <name type="scientific">Physcomitrium patens</name>
    <name type="common">Spreading-leaved earth moss</name>
    <name type="synonym">Physcomitrella patens</name>
    <dbReference type="NCBI Taxonomy" id="3218"/>
    <lineage>
        <taxon>Eukaryota</taxon>
        <taxon>Viridiplantae</taxon>
        <taxon>Streptophyta</taxon>
        <taxon>Embryophyta</taxon>
        <taxon>Bryophyta</taxon>
        <taxon>Bryophytina</taxon>
        <taxon>Bryopsida</taxon>
        <taxon>Funariidae</taxon>
        <taxon>Funariales</taxon>
        <taxon>Funariaceae</taxon>
        <taxon>Physcomitrium</taxon>
    </lineage>
</organism>
<evidence type="ECO:0000256" key="5">
    <source>
        <dbReference type="ARBA" id="ARBA00023002"/>
    </source>
</evidence>
<reference evidence="7" key="3">
    <citation type="submission" date="2020-12" db="UniProtKB">
        <authorList>
            <consortium name="EnsemblPlants"/>
        </authorList>
    </citation>
    <scope>IDENTIFICATION</scope>
</reference>
<proteinExistence type="inferred from homology"/>
<evidence type="ECO:0000256" key="2">
    <source>
        <dbReference type="ARBA" id="ARBA00005466"/>
    </source>
</evidence>
<protein>
    <submittedName>
        <fullName evidence="6 7">Uncharacterized protein</fullName>
    </submittedName>
</protein>
<dbReference type="Gramene" id="Pp3c21_17350V3.1">
    <property type="protein sequence ID" value="PAC:32916224.CDS.1"/>
    <property type="gene ID" value="Pp3c21_17350"/>
</dbReference>
<comment type="cofactor">
    <cofactor evidence="1">
        <name>FAD</name>
        <dbReference type="ChEBI" id="CHEBI:57692"/>
    </cofactor>
</comment>
<evidence type="ECO:0000313" key="8">
    <source>
        <dbReference type="Proteomes" id="UP000006727"/>
    </source>
</evidence>
<dbReference type="SUPFAM" id="SSF56176">
    <property type="entry name" value="FAD-binding/transporter-associated domain-like"/>
    <property type="match status" value="1"/>
</dbReference>
<keyword evidence="4" id="KW-0274">FAD</keyword>
<dbReference type="PANTHER" id="PTHR42973">
    <property type="entry name" value="BINDING OXIDOREDUCTASE, PUTATIVE (AFU_ORTHOLOGUE AFUA_1G17690)-RELATED"/>
    <property type="match status" value="1"/>
</dbReference>
<dbReference type="AlphaFoldDB" id="A0A2K1ISF4"/>
<name>A0A2K1ISF4_PHYPA</name>
<evidence type="ECO:0000256" key="4">
    <source>
        <dbReference type="ARBA" id="ARBA00022827"/>
    </source>
</evidence>
<comment type="similarity">
    <text evidence="2">Belongs to the oxygen-dependent FAD-linked oxidoreductase family.</text>
</comment>
<dbReference type="Gene3D" id="3.30.465.10">
    <property type="match status" value="1"/>
</dbReference>
<accession>A0A2K1ISF4</accession>
<dbReference type="GO" id="GO:0050660">
    <property type="term" value="F:flavin adenine dinucleotide binding"/>
    <property type="evidence" value="ECO:0007669"/>
    <property type="project" value="InterPro"/>
</dbReference>
<evidence type="ECO:0000313" key="6">
    <source>
        <dbReference type="EMBL" id="PNR32188.1"/>
    </source>
</evidence>
<dbReference type="InterPro" id="IPR036318">
    <property type="entry name" value="FAD-bd_PCMH-like_sf"/>
</dbReference>
<keyword evidence="3" id="KW-0285">Flavoprotein</keyword>
<keyword evidence="8" id="KW-1185">Reference proteome</keyword>
<dbReference type="InParanoid" id="A0A2K1ISF4"/>
<dbReference type="PaxDb" id="3218-PP1S85_169V6.1"/>
<gene>
    <name evidence="6" type="ORF">PHYPA_026314</name>
</gene>
<dbReference type="PANTHER" id="PTHR42973:SF39">
    <property type="entry name" value="FAD-BINDING PCMH-TYPE DOMAIN-CONTAINING PROTEIN"/>
    <property type="match status" value="1"/>
</dbReference>
<dbReference type="EnsemblPlants" id="Pp3c21_17350V3.1">
    <property type="protein sequence ID" value="PAC:32916224.CDS.1"/>
    <property type="gene ID" value="Pp3c21_17350"/>
</dbReference>
<dbReference type="Gramene" id="Pp3c21_17350V3.2">
    <property type="protein sequence ID" value="PAC:32916225.CDS.1"/>
    <property type="gene ID" value="Pp3c21_17350"/>
</dbReference>
<dbReference type="EnsemblPlants" id="Pp3c21_17350V3.2">
    <property type="protein sequence ID" value="PAC:32916225.CDS.1"/>
    <property type="gene ID" value="Pp3c21_17350"/>
</dbReference>
<reference evidence="6 8" key="1">
    <citation type="journal article" date="2008" name="Science">
        <title>The Physcomitrella genome reveals evolutionary insights into the conquest of land by plants.</title>
        <authorList>
            <person name="Rensing S."/>
            <person name="Lang D."/>
            <person name="Zimmer A."/>
            <person name="Terry A."/>
            <person name="Salamov A."/>
            <person name="Shapiro H."/>
            <person name="Nishiyama T."/>
            <person name="Perroud P.-F."/>
            <person name="Lindquist E."/>
            <person name="Kamisugi Y."/>
            <person name="Tanahashi T."/>
            <person name="Sakakibara K."/>
            <person name="Fujita T."/>
            <person name="Oishi K."/>
            <person name="Shin-I T."/>
            <person name="Kuroki Y."/>
            <person name="Toyoda A."/>
            <person name="Suzuki Y."/>
            <person name="Hashimoto A."/>
            <person name="Yamaguchi K."/>
            <person name="Sugano A."/>
            <person name="Kohara Y."/>
            <person name="Fujiyama A."/>
            <person name="Anterola A."/>
            <person name="Aoki S."/>
            <person name="Ashton N."/>
            <person name="Barbazuk W.B."/>
            <person name="Barker E."/>
            <person name="Bennetzen J."/>
            <person name="Bezanilla M."/>
            <person name="Blankenship R."/>
            <person name="Cho S.H."/>
            <person name="Dutcher S."/>
            <person name="Estelle M."/>
            <person name="Fawcett J.A."/>
            <person name="Gundlach H."/>
            <person name="Hanada K."/>
            <person name="Heyl A."/>
            <person name="Hicks K.A."/>
            <person name="Hugh J."/>
            <person name="Lohr M."/>
            <person name="Mayer K."/>
            <person name="Melkozernov A."/>
            <person name="Murata T."/>
            <person name="Nelson D."/>
            <person name="Pils B."/>
            <person name="Prigge M."/>
            <person name="Reiss B."/>
            <person name="Renner T."/>
            <person name="Rombauts S."/>
            <person name="Rushton P."/>
            <person name="Sanderfoot A."/>
            <person name="Schween G."/>
            <person name="Shiu S.-H."/>
            <person name="Stueber K."/>
            <person name="Theodoulou F.L."/>
            <person name="Tu H."/>
            <person name="Van de Peer Y."/>
            <person name="Verrier P.J."/>
            <person name="Waters E."/>
            <person name="Wood A."/>
            <person name="Yang L."/>
            <person name="Cove D."/>
            <person name="Cuming A."/>
            <person name="Hasebe M."/>
            <person name="Lucas S."/>
            <person name="Mishler D.B."/>
            <person name="Reski R."/>
            <person name="Grigoriev I."/>
            <person name="Quatrano R.S."/>
            <person name="Boore J.L."/>
        </authorList>
    </citation>
    <scope>NUCLEOTIDE SEQUENCE [LARGE SCALE GENOMIC DNA]</scope>
    <source>
        <strain evidence="7 8">cv. Gransden 2004</strain>
    </source>
</reference>
<evidence type="ECO:0000313" key="7">
    <source>
        <dbReference type="EnsemblPlants" id="PAC:32916224.CDS.1"/>
    </source>
</evidence>
<sequence length="141" mass="15714">MPSQVVIHEHHQNSYTNKCDPWAMEATRFGRAVGGGWGFSSTKFGIVSDNILGALAIANGTLVTATANQNSNLFFALCGASANSFDIVTQFTFRVHDVSFPVTHFKYTWIMKNQQFQSFKAFQTWGVEISDYILASLYMDP</sequence>
<dbReference type="EMBL" id="ABEU02000021">
    <property type="protein sequence ID" value="PNR32188.1"/>
    <property type="molecule type" value="Genomic_DNA"/>
</dbReference>
<reference evidence="6 8" key="2">
    <citation type="journal article" date="2018" name="Plant J.">
        <title>The Physcomitrella patens chromosome-scale assembly reveals moss genome structure and evolution.</title>
        <authorList>
            <person name="Lang D."/>
            <person name="Ullrich K.K."/>
            <person name="Murat F."/>
            <person name="Fuchs J."/>
            <person name="Jenkins J."/>
            <person name="Haas F.B."/>
            <person name="Piednoel M."/>
            <person name="Gundlach H."/>
            <person name="Van Bel M."/>
            <person name="Meyberg R."/>
            <person name="Vives C."/>
            <person name="Morata J."/>
            <person name="Symeonidi A."/>
            <person name="Hiss M."/>
            <person name="Muchero W."/>
            <person name="Kamisugi Y."/>
            <person name="Saleh O."/>
            <person name="Blanc G."/>
            <person name="Decker E.L."/>
            <person name="van Gessel N."/>
            <person name="Grimwood J."/>
            <person name="Hayes R.D."/>
            <person name="Graham S.W."/>
            <person name="Gunter L.E."/>
            <person name="McDaniel S.F."/>
            <person name="Hoernstein S.N.W."/>
            <person name="Larsson A."/>
            <person name="Li F.W."/>
            <person name="Perroud P.F."/>
            <person name="Phillips J."/>
            <person name="Ranjan P."/>
            <person name="Rokshar D.S."/>
            <person name="Rothfels C.J."/>
            <person name="Schneider L."/>
            <person name="Shu S."/>
            <person name="Stevenson D.W."/>
            <person name="Thummler F."/>
            <person name="Tillich M."/>
            <person name="Villarreal Aguilar J.C."/>
            <person name="Widiez T."/>
            <person name="Wong G.K."/>
            <person name="Wymore A."/>
            <person name="Zhang Y."/>
            <person name="Zimmer A.D."/>
            <person name="Quatrano R.S."/>
            <person name="Mayer K.F.X."/>
            <person name="Goodstein D."/>
            <person name="Casacuberta J.M."/>
            <person name="Vandepoele K."/>
            <person name="Reski R."/>
            <person name="Cuming A.C."/>
            <person name="Tuskan G.A."/>
            <person name="Maumus F."/>
            <person name="Salse J."/>
            <person name="Schmutz J."/>
            <person name="Rensing S.A."/>
        </authorList>
    </citation>
    <scope>NUCLEOTIDE SEQUENCE [LARGE SCALE GENOMIC DNA]</scope>
    <source>
        <strain evidence="7 8">cv. Gransden 2004</strain>
    </source>
</reference>